<evidence type="ECO:0000256" key="1">
    <source>
        <dbReference type="ARBA" id="ARBA00022741"/>
    </source>
</evidence>
<evidence type="ECO:0000256" key="3">
    <source>
        <dbReference type="ARBA" id="ARBA00038101"/>
    </source>
</evidence>
<comment type="caution">
    <text evidence="7">The sequence shown here is derived from an EMBL/GenBank/DDBJ whole genome shotgun (WGS) entry which is preliminary data.</text>
</comment>
<dbReference type="SUPFAM" id="SSF81901">
    <property type="entry name" value="HCP-like"/>
    <property type="match status" value="6"/>
</dbReference>
<dbReference type="InterPro" id="IPR000719">
    <property type="entry name" value="Prot_kinase_dom"/>
</dbReference>
<dbReference type="PANTHER" id="PTHR11102:SF147">
    <property type="entry name" value="SEL1L ADAPTOR SUBUNIT OF ERAD E3 UBIQUITIN LIGASE"/>
    <property type="match status" value="1"/>
</dbReference>
<dbReference type="InterPro" id="IPR011009">
    <property type="entry name" value="Kinase-like_dom_sf"/>
</dbReference>
<dbReference type="Pfam" id="PF08238">
    <property type="entry name" value="Sel1"/>
    <property type="match status" value="21"/>
</dbReference>
<dbReference type="Pfam" id="PF00069">
    <property type="entry name" value="Pkinase"/>
    <property type="match status" value="1"/>
</dbReference>
<dbReference type="EMBL" id="JAPFFF010000003">
    <property type="protein sequence ID" value="KAK8895468.1"/>
    <property type="molecule type" value="Genomic_DNA"/>
</dbReference>
<dbReference type="PROSITE" id="PS00108">
    <property type="entry name" value="PROTEIN_KINASE_ST"/>
    <property type="match status" value="1"/>
</dbReference>
<dbReference type="Proteomes" id="UP001470230">
    <property type="component" value="Unassembled WGS sequence"/>
</dbReference>
<feature type="compositionally biased region" description="Acidic residues" evidence="5">
    <location>
        <begin position="1251"/>
        <end position="1285"/>
    </location>
</feature>
<evidence type="ECO:0000313" key="7">
    <source>
        <dbReference type="EMBL" id="KAK8895468.1"/>
    </source>
</evidence>
<evidence type="ECO:0000259" key="6">
    <source>
        <dbReference type="PROSITE" id="PS50011"/>
    </source>
</evidence>
<feature type="region of interest" description="Disordered" evidence="5">
    <location>
        <begin position="1095"/>
        <end position="1123"/>
    </location>
</feature>
<dbReference type="PANTHER" id="PTHR11102">
    <property type="entry name" value="SEL-1-LIKE PROTEIN"/>
    <property type="match status" value="1"/>
</dbReference>
<keyword evidence="8" id="KW-1185">Reference proteome</keyword>
<dbReference type="InterPro" id="IPR008271">
    <property type="entry name" value="Ser/Thr_kinase_AS"/>
</dbReference>
<protein>
    <recommendedName>
        <fullName evidence="6">Protein kinase domain-containing protein</fullName>
    </recommendedName>
</protein>
<dbReference type="InterPro" id="IPR011990">
    <property type="entry name" value="TPR-like_helical_dom_sf"/>
</dbReference>
<evidence type="ECO:0000256" key="5">
    <source>
        <dbReference type="SAM" id="MobiDB-lite"/>
    </source>
</evidence>
<dbReference type="InterPro" id="IPR006597">
    <property type="entry name" value="Sel1-like"/>
</dbReference>
<dbReference type="PROSITE" id="PS50011">
    <property type="entry name" value="PROTEIN_KINASE_DOM"/>
    <property type="match status" value="1"/>
</dbReference>
<reference evidence="7 8" key="1">
    <citation type="submission" date="2024-04" db="EMBL/GenBank/DDBJ databases">
        <title>Tritrichomonas musculus Genome.</title>
        <authorList>
            <person name="Alves-Ferreira E."/>
            <person name="Grigg M."/>
            <person name="Lorenzi H."/>
            <person name="Galac M."/>
        </authorList>
    </citation>
    <scope>NUCLEOTIDE SEQUENCE [LARGE SCALE GENOMIC DNA]</scope>
    <source>
        <strain evidence="7 8">EAF2021</strain>
    </source>
</reference>
<feature type="region of interest" description="Disordered" evidence="5">
    <location>
        <begin position="1234"/>
        <end position="1285"/>
    </location>
</feature>
<keyword evidence="2 4" id="KW-0067">ATP-binding</keyword>
<feature type="compositionally biased region" description="Low complexity" evidence="5">
    <location>
        <begin position="1234"/>
        <end position="1246"/>
    </location>
</feature>
<sequence length="2631" mass="303280">MLLVRYNQQDKQRIITTKTDDIFNVFSSMNCIPKQELVFLFNNIYVSPFRSFDLIDIGILPEYNLDLMRFKPKNGYFNIFYYNFQIILPIYKFFNVFDIKKFFSSKLFTVPQNISIIYSNNALHDDQLVYDFNTDENNPFIINVNEGYSLFYTFVGCFNLICLPSNSTFEDLKDSVSAYSQRDKYTISINYKYGARILNYFKSSQEKINSSQLLNFQSDIKLFELVESKNVKMQKYEILIEIVSLSKIMKYYSFYFMNIYFVTCLLEKEFQIDRTLFEVYDQNGAKLEKNVSIEPNKNSKLKVVIKSILHIKINEIEKDLNYFTKIEDFKKSLNFDQGNFSIIINNHFVKEDENNYLLIHFLNNSNDSKSGTNIKINYSKSSFHEIILKNQGNGKEIKSLIENTWSLDKIFHKIMNKNIDSFKILKGNSDLIVYENQDHRNIEIIFVDEENAINECCVEVIGIDPRVIDLLYSFYKSRNKKKFVKKYENFEPFFGSKKLTFCEKLSNILYDKENKIKIKCLYNKKNKSKKIIIDDFYHHRKHIIDNDILSAKEIIAKICNKEKYRSDDLVLFMNYVELSINNYPTLYNQEGDMNLILNKVQEKKTFWISNCKLLKIQLNLHKIQYSSIAHIIKTIFNLDDEQKVQFGFKMNDVPYIFKLPENFDAGSIPDNSIIFINYKYLETNQIVFISNSLFKRKKIELSDINQPINSLKREIQCKLNLDEYSLKSIHFSFYQTKFDECKKFSDYKINSLISVNVDESILIKIYIPEKTLYKYFSIGETVKDVKDVLKIQYNIENDFNLNSKNGEILNNNTVLCNKMDIYFNCNKIIIKGNGSLSNQQFEISDILLVSEAINYIQRITNEKDISIFIYNKDEDCYVIIDLMKKLSQFKDQLFVHKIITSIDFDDIKISIPRTEQISEMNSIKWFKKNFLSKELLINPQFILLKRGNLYIYENKKIIDVLNDKKGILTIEFHLHENVDDVEKNQQKKCKKRIVKPKITYVDADGNKSNSNKQKSLLQSAKIVVDDKSNIKREMSQDGLVKDNIELNIESVKKTSEFPFVNHHISEQNLTKHTLLQSSAKIDLFNLLGKHTKEEYKNEQKEENNLPGKDLIEKSKETKKPIKKKPKLSAFRPKITPVNQSTKTSKIESLETSGYTTKNISQKESNISKDSEANNTLKDSMIDDTKKDSVIDDTMNDLPDAKKDSIIKDEIENSQELDKVKELIKLIESDKENSFSKSKSSKNIKSSVVINDETDENSDDDDSYDINDDNDDSDDDEEEDKNDDEEAFDISHIPIIDLSEYKVKKRIGEGSFGIAYLIKHRKTKKLYAAKVSKGKINTKQEKKQFFKEIDSQIKANNPSVLKLIGINLRNFNNKKHPTIITEYMVNKSLQTNLDYERKNMRPDELTDTKKYIILLGLALGMKYLFLQGIIHRDLKPDNILLDENFYPYICDFGLSVISDIQFNMSMVKLDEKCGTPLYEAPEIFEGLSYTYKVDVYSFSFIAYELLTGSPLFTNINTYRFQYDIVNGKRPDLSLIHDKEICKFLEKCWSANPNVRPTFNYIVEEIMKERYRNYFNADGSEVEEYLDLFDEKLKAFSEESDIAAIYKKRADIGDVRAIFNYGMLLILMSEGNHAKVNEAVKYIKIAADKDFSEAIFRYGVFCVIGFGVPINHEEGACYLKIAANRKYYYAAFMYGTMLRDGDGVPADGENAAKYIKMAADSGIKAANYEYAVMLFTGKKIPQDKEKASIYLKKGADLGEINSMYLLARMLYYGDGIPQNREEAKRYYHEAADNGHVESQYSYAMMCIEDGNETEGNIYFLRAADKGHDEAFYALGYNFYYGKGCQIDKRRGFSYLKKAADLGNSTAMFTIGVLLEEGDGVGADPLEAKKYYKMAIDKGNVKAMFNLGIRLLEEKELKEAVKYIKMAVDYGNANAIAFYGEMLFKGNGVPENKEEGLRYVKMAIDKGYTKAQEIYNAMLHPELKQNPSVNIKRLADEGSIDAIFQYAVMLYTGNGIDLNYEESLKYFKMAADKGHIVSAYNYGYMLLQGLGAVVNILEAAKYLKIAADGNFPKALLTYATLLMNGNGIPKNMKGAAHYFHVLANLGDPDGMYGYGTLVLFGIGVPVNEGEGLHYLFEAYKMGIRDAYNKIKQYHDNLLKEIEKIDSLIENADKGDMNAILEIIKMLNEGKKKDFENIQFSKYLIIAINNGNSDAMFLYAEMLFNGDEVVQNKKEAIKYYQMSAEKGNEKAMFLYGKLLFNGIETAVNKPKAVEYFKKCADLDNEEAIALYASILYDGNGIPSNKREAAKYFKKSIENGNLKSMFYYALMLFNGDEIPQNTEEASKYFRICADNGNQEAASTYANMLLNGIGIKADKKEASKYFKISADFGNVDSMLQYANLTNDDAEKAKYYKMSIDNGNKDAILKYGDYLAIEWKLSRVNREDINYLKMAADLGHPEASLKYGYILQHGIGIRANKEEGAKYIKSAVDKDVKDAYLAYANILHKGEGVPKNSKEAAKYFELAISKGDESIAAFDYAEILYKGDGVEEDKKLAAHYYKMAAKKGYSAAMNKYGEMLKYGDGIDMNREEGERYIKLAVDNEEQLRKNYQFVGNMLELLFPGCKCKMQDKYPGLFD</sequence>
<keyword evidence="1 4" id="KW-0547">Nucleotide-binding</keyword>
<evidence type="ECO:0000256" key="4">
    <source>
        <dbReference type="PROSITE-ProRule" id="PRU10141"/>
    </source>
</evidence>
<feature type="region of interest" description="Disordered" evidence="5">
    <location>
        <begin position="1159"/>
        <end position="1201"/>
    </location>
</feature>
<dbReference type="SMART" id="SM00220">
    <property type="entry name" value="S_TKc"/>
    <property type="match status" value="1"/>
</dbReference>
<organism evidence="7 8">
    <name type="scientific">Tritrichomonas musculus</name>
    <dbReference type="NCBI Taxonomy" id="1915356"/>
    <lineage>
        <taxon>Eukaryota</taxon>
        <taxon>Metamonada</taxon>
        <taxon>Parabasalia</taxon>
        <taxon>Tritrichomonadida</taxon>
        <taxon>Tritrichomonadidae</taxon>
        <taxon>Tritrichomonas</taxon>
    </lineage>
</organism>
<dbReference type="SMART" id="SM00671">
    <property type="entry name" value="SEL1"/>
    <property type="match status" value="23"/>
</dbReference>
<comment type="similarity">
    <text evidence="3">Belongs to the sel-1 family.</text>
</comment>
<proteinExistence type="inferred from homology"/>
<accession>A0ABR2KWN4</accession>
<feature type="compositionally biased region" description="Basic and acidic residues" evidence="5">
    <location>
        <begin position="1179"/>
        <end position="1189"/>
    </location>
</feature>
<evidence type="ECO:0000256" key="2">
    <source>
        <dbReference type="ARBA" id="ARBA00022840"/>
    </source>
</evidence>
<name>A0ABR2KWN4_9EUKA</name>
<dbReference type="InterPro" id="IPR017441">
    <property type="entry name" value="Protein_kinase_ATP_BS"/>
</dbReference>
<dbReference type="PROSITE" id="PS00107">
    <property type="entry name" value="PROTEIN_KINASE_ATP"/>
    <property type="match status" value="1"/>
</dbReference>
<gene>
    <name evidence="7" type="ORF">M9Y10_023934</name>
</gene>
<feature type="domain" description="Protein kinase" evidence="6">
    <location>
        <begin position="1300"/>
        <end position="1573"/>
    </location>
</feature>
<dbReference type="Gene3D" id="1.25.40.10">
    <property type="entry name" value="Tetratricopeptide repeat domain"/>
    <property type="match status" value="4"/>
</dbReference>
<evidence type="ECO:0000313" key="8">
    <source>
        <dbReference type="Proteomes" id="UP001470230"/>
    </source>
</evidence>
<dbReference type="Gene3D" id="1.10.510.10">
    <property type="entry name" value="Transferase(Phosphotransferase) domain 1"/>
    <property type="match status" value="1"/>
</dbReference>
<dbReference type="InterPro" id="IPR050767">
    <property type="entry name" value="Sel1_AlgK"/>
</dbReference>
<feature type="compositionally biased region" description="Basic and acidic residues" evidence="5">
    <location>
        <begin position="1095"/>
        <end position="1119"/>
    </location>
</feature>
<dbReference type="SUPFAM" id="SSF56112">
    <property type="entry name" value="Protein kinase-like (PK-like)"/>
    <property type="match status" value="1"/>
</dbReference>
<feature type="binding site" evidence="4">
    <location>
        <position position="1329"/>
    </location>
    <ligand>
        <name>ATP</name>
        <dbReference type="ChEBI" id="CHEBI:30616"/>
    </ligand>
</feature>